<dbReference type="NCBIfam" id="NF001664">
    <property type="entry name" value="PRK00431.1-6"/>
    <property type="match status" value="1"/>
</dbReference>
<dbReference type="Pfam" id="PF01661">
    <property type="entry name" value="Macro"/>
    <property type="match status" value="1"/>
</dbReference>
<dbReference type="SMART" id="SM00506">
    <property type="entry name" value="A1pp"/>
    <property type="match status" value="1"/>
</dbReference>
<dbReference type="Proteomes" id="UP000320209">
    <property type="component" value="Unassembled WGS sequence"/>
</dbReference>
<dbReference type="Gene3D" id="3.40.220.10">
    <property type="entry name" value="Leucine Aminopeptidase, subunit E, domain 1"/>
    <property type="match status" value="1"/>
</dbReference>
<evidence type="ECO:0000313" key="3">
    <source>
        <dbReference type="Proteomes" id="UP000320209"/>
    </source>
</evidence>
<dbReference type="InterPro" id="IPR002589">
    <property type="entry name" value="Macro_dom"/>
</dbReference>
<evidence type="ECO:0000313" key="2">
    <source>
        <dbReference type="EMBL" id="TQL69068.1"/>
    </source>
</evidence>
<dbReference type="PROSITE" id="PS51154">
    <property type="entry name" value="MACRO"/>
    <property type="match status" value="1"/>
</dbReference>
<protein>
    <submittedName>
        <fullName evidence="2">O-acetyl-ADP-ribose deacetylase (Regulator of RNase III)</fullName>
    </submittedName>
</protein>
<keyword evidence="3" id="KW-1185">Reference proteome</keyword>
<dbReference type="PANTHER" id="PTHR11106:SF27">
    <property type="entry name" value="MACRO DOMAIN-CONTAINING PROTEIN"/>
    <property type="match status" value="1"/>
</dbReference>
<dbReference type="EMBL" id="VFOV01000001">
    <property type="protein sequence ID" value="TQL69068.1"/>
    <property type="molecule type" value="Genomic_DNA"/>
</dbReference>
<reference evidence="2 3" key="1">
    <citation type="submission" date="2019-06" db="EMBL/GenBank/DDBJ databases">
        <title>Sequencing the genomes of 1000 actinobacteria strains.</title>
        <authorList>
            <person name="Klenk H.-P."/>
        </authorList>
    </citation>
    <scope>NUCLEOTIDE SEQUENCE [LARGE SCALE GENOMIC DNA]</scope>
    <source>
        <strain evidence="2 3">DSM 25218</strain>
    </source>
</reference>
<proteinExistence type="predicted"/>
<dbReference type="Pfam" id="PF20118">
    <property type="entry name" value="DUF6508"/>
    <property type="match status" value="1"/>
</dbReference>
<evidence type="ECO:0000259" key="1">
    <source>
        <dbReference type="PROSITE" id="PS51154"/>
    </source>
</evidence>
<dbReference type="AlphaFoldDB" id="A0A543A8Y4"/>
<dbReference type="InterPro" id="IPR045425">
    <property type="entry name" value="DUF6508"/>
</dbReference>
<dbReference type="SUPFAM" id="SSF52949">
    <property type="entry name" value="Macro domain-like"/>
    <property type="match status" value="1"/>
</dbReference>
<accession>A0A543A8Y4</accession>
<comment type="caution">
    <text evidence="2">The sequence shown here is derived from an EMBL/GenBank/DDBJ whole genome shotgun (WGS) entry which is preliminary data.</text>
</comment>
<feature type="domain" description="Macro" evidence="1">
    <location>
        <begin position="15"/>
        <end position="196"/>
    </location>
</feature>
<dbReference type="PANTHER" id="PTHR11106">
    <property type="entry name" value="GANGLIOSIDE INDUCED DIFFERENTIATION ASSOCIATED PROTEIN 2-RELATED"/>
    <property type="match status" value="1"/>
</dbReference>
<organism evidence="2 3">
    <name type="scientific">Nocardioides albertanoniae</name>
    <dbReference type="NCBI Taxonomy" id="1175486"/>
    <lineage>
        <taxon>Bacteria</taxon>
        <taxon>Bacillati</taxon>
        <taxon>Actinomycetota</taxon>
        <taxon>Actinomycetes</taxon>
        <taxon>Propionibacteriales</taxon>
        <taxon>Nocardioidaceae</taxon>
        <taxon>Nocardioides</taxon>
    </lineage>
</organism>
<dbReference type="InterPro" id="IPR043472">
    <property type="entry name" value="Macro_dom-like"/>
</dbReference>
<dbReference type="CDD" id="cd02908">
    <property type="entry name" value="Macro_OAADPr_deacetylase"/>
    <property type="match status" value="1"/>
</dbReference>
<gene>
    <name evidence="2" type="ORF">FB381_2969</name>
</gene>
<name>A0A543A8Y4_9ACTN</name>
<sequence>MREHGPSWTRIPDRRSRYQADRVEGVEITVVRGDITEQQVDAVVNAANSSLLGGGGVDGAIHRRGGPAILEECRLLRAGHLGGGLPTGQAVATTAGDLPAQWVIHTVGPVYDEGQDNVGLLASCVRESLRIADEVGARTVAFPAISTGVYRYPTEEAAYVLLWTAARAQTAVEEVRFVLFDEESYAAFDRARGALDPSDEEVEAELRKVSHEQWQGLFEIADAMTEQDREVTYGGGEKNADGVTQWPYPIYSDRVSSLYRTLPGANVDWIKWMSGNVLCSDIARLTDAPAADAARLATVYTPWRAVQRRRLRPGRAGRHHRRDHRPAALLARVRALTAAADIRRKSPPARPSFEA</sequence>
<dbReference type="OrthoDB" id="6194521at2"/>